<organism evidence="3 4">
    <name type="scientific">Schistosoma mansoni</name>
    <name type="common">Blood fluke</name>
    <dbReference type="NCBI Taxonomy" id="6183"/>
    <lineage>
        <taxon>Eukaryota</taxon>
        <taxon>Metazoa</taxon>
        <taxon>Spiralia</taxon>
        <taxon>Lophotrochozoa</taxon>
        <taxon>Platyhelminthes</taxon>
        <taxon>Trematoda</taxon>
        <taxon>Digenea</taxon>
        <taxon>Strigeidida</taxon>
        <taxon>Schistosomatoidea</taxon>
        <taxon>Schistosomatidae</taxon>
        <taxon>Schistosoma</taxon>
    </lineage>
</organism>
<evidence type="ECO:0000259" key="2">
    <source>
        <dbReference type="PROSITE" id="PS50106"/>
    </source>
</evidence>
<dbReference type="InterPro" id="IPR036034">
    <property type="entry name" value="PDZ_sf"/>
</dbReference>
<name>A0A5K4F5C9_SCHMA</name>
<dbReference type="SUPFAM" id="SSF50156">
    <property type="entry name" value="PDZ domain-like"/>
    <property type="match status" value="1"/>
</dbReference>
<keyword evidence="3" id="KW-1185">Reference proteome</keyword>
<feature type="region of interest" description="Disordered" evidence="1">
    <location>
        <begin position="685"/>
        <end position="709"/>
    </location>
</feature>
<proteinExistence type="predicted"/>
<dbReference type="STRING" id="6183.A0A5K4F5C9"/>
<accession>A0A5K4F5C9</accession>
<sequence>MNDLKDIDGITEHFQGTTTLTTTFEGDQIDSVEDYIVDKTQMEQNRQSSPFIEHDVDEGEQTVDEEEEEEEVVEDYVNHDYARDSNNIKNDKQVFQEKMKDILQEMKMKEIIRDKNVSTNLKQSYPYAMNNRPLTPESIDQTFDHSCDDSYIKDEEVIEEEIQVREVIDKENKITMRVDDRESSVQYEFEPEPENDKFIETQTQMKNDEFQYEGPLSENVTYRSEDSDSQGRLIYNEVPAMNSKTNDIVNFVQEHVQTLKLTEEPQANVEYSEQSKHCHMPTFYNEAIVDHADRTLPNSSISPTMTVIETSSQNSSNSRSRPIRPIYQSSVTLSSHNQSTPHNSKSVMHYPVRRTYSPREEPTSPTRTAIHIGSQVISEQSGPSFTIFLRRPNSERHWGFSFYGGAEYGCPPFVNKVTSNGLANQAGIEVGDVIVSICNSLTVGKTYEQVKAEILRAGNELDLILIRRGVDLNKVGQIAPHIMTTSSFGHQSSFDSDSSNQRKISTRSLTRGRSFRPIQTKSFRILEQQLSISESTGNPIVKPRQNVQELRIVTSPSYSTTFTKPYGQNMNSQGFITDVQNKPQQIHHVTKSTTFIHPKSNQNYNQTQSSSYDYSYTASNVSPNRWVTTQPIRISNTMNTNNMNNGNYQSYQRTENVNWINATPSNLHSQNDLYNQSTYITNSYTEHRDTSSTRSVPIYPTSYSPYRQF</sequence>
<dbReference type="InParanoid" id="A0A5K4F5C9"/>
<dbReference type="PROSITE" id="PS50106">
    <property type="entry name" value="PDZ"/>
    <property type="match status" value="1"/>
</dbReference>
<dbReference type="Proteomes" id="UP000008854">
    <property type="component" value="Unassembled WGS sequence"/>
</dbReference>
<evidence type="ECO:0000256" key="1">
    <source>
        <dbReference type="SAM" id="MobiDB-lite"/>
    </source>
</evidence>
<protein>
    <submittedName>
        <fullName evidence="4">PDZ domain-containing protein</fullName>
    </submittedName>
</protein>
<feature type="compositionally biased region" description="Acidic residues" evidence="1">
    <location>
        <begin position="55"/>
        <end position="70"/>
    </location>
</feature>
<dbReference type="SMART" id="SM00228">
    <property type="entry name" value="PDZ"/>
    <property type="match status" value="1"/>
</dbReference>
<dbReference type="WBParaSite" id="Smp_311170.1">
    <property type="protein sequence ID" value="Smp_311170.1"/>
    <property type="gene ID" value="Smp_311170"/>
</dbReference>
<reference evidence="3" key="1">
    <citation type="journal article" date="2012" name="PLoS Negl. Trop. Dis.">
        <title>A systematically improved high quality genome and transcriptome of the human blood fluke Schistosoma mansoni.</title>
        <authorList>
            <person name="Protasio A.V."/>
            <person name="Tsai I.J."/>
            <person name="Babbage A."/>
            <person name="Nichol S."/>
            <person name="Hunt M."/>
            <person name="Aslett M.A."/>
            <person name="De Silva N."/>
            <person name="Velarde G.S."/>
            <person name="Anderson T.J."/>
            <person name="Clark R.C."/>
            <person name="Davidson C."/>
            <person name="Dillon G.P."/>
            <person name="Holroyd N.E."/>
            <person name="LoVerde P.T."/>
            <person name="Lloyd C."/>
            <person name="McQuillan J."/>
            <person name="Oliveira G."/>
            <person name="Otto T.D."/>
            <person name="Parker-Manuel S.J."/>
            <person name="Quail M.A."/>
            <person name="Wilson R.A."/>
            <person name="Zerlotini A."/>
            <person name="Dunne D.W."/>
            <person name="Berriman M."/>
        </authorList>
    </citation>
    <scope>NUCLEOTIDE SEQUENCE [LARGE SCALE GENOMIC DNA]</scope>
    <source>
        <strain evidence="3">Puerto Rican</strain>
    </source>
</reference>
<dbReference type="AlphaFoldDB" id="A0A5K4F5C9"/>
<feature type="region of interest" description="Disordered" evidence="1">
    <location>
        <begin position="43"/>
        <end position="70"/>
    </location>
</feature>
<feature type="domain" description="PDZ" evidence="2">
    <location>
        <begin position="386"/>
        <end position="469"/>
    </location>
</feature>
<dbReference type="Pfam" id="PF00595">
    <property type="entry name" value="PDZ"/>
    <property type="match status" value="1"/>
</dbReference>
<evidence type="ECO:0000313" key="4">
    <source>
        <dbReference type="WBParaSite" id="Smp_311170.1"/>
    </source>
</evidence>
<feature type="region of interest" description="Disordered" evidence="1">
    <location>
        <begin position="489"/>
        <end position="511"/>
    </location>
</feature>
<reference evidence="4" key="2">
    <citation type="submission" date="2019-11" db="UniProtKB">
        <authorList>
            <consortium name="WormBaseParasite"/>
        </authorList>
    </citation>
    <scope>IDENTIFICATION</scope>
    <source>
        <strain evidence="4">Puerto Rican</strain>
    </source>
</reference>
<dbReference type="InterPro" id="IPR001478">
    <property type="entry name" value="PDZ"/>
</dbReference>
<evidence type="ECO:0000313" key="3">
    <source>
        <dbReference type="Proteomes" id="UP000008854"/>
    </source>
</evidence>
<dbReference type="Gene3D" id="2.30.42.10">
    <property type="match status" value="1"/>
</dbReference>